<proteinExistence type="predicted"/>
<protein>
    <submittedName>
        <fullName evidence="1">Uncharacterized protein</fullName>
    </submittedName>
</protein>
<dbReference type="EMBL" id="NOZP01000127">
    <property type="protein sequence ID" value="OYD15046.1"/>
    <property type="molecule type" value="Genomic_DNA"/>
</dbReference>
<reference evidence="1 2" key="1">
    <citation type="submission" date="2017-07" db="EMBL/GenBank/DDBJ databases">
        <title>Recovery of genomes from metagenomes via a dereplication, aggregation, and scoring strategy.</title>
        <authorList>
            <person name="Sieber C.M."/>
            <person name="Probst A.J."/>
            <person name="Sharrar A."/>
            <person name="Thomas B.C."/>
            <person name="Hess M."/>
            <person name="Tringe S.G."/>
            <person name="Banfield J.F."/>
        </authorList>
    </citation>
    <scope>NUCLEOTIDE SEQUENCE [LARGE SCALE GENOMIC DNA]</scope>
    <source>
        <strain evidence="1">JGI_Cruoil_03_51_56</strain>
    </source>
</reference>
<evidence type="ECO:0000313" key="2">
    <source>
        <dbReference type="Proteomes" id="UP000215559"/>
    </source>
</evidence>
<accession>A0A235BS71</accession>
<dbReference type="AlphaFoldDB" id="A0A235BS71"/>
<organism evidence="1 2">
    <name type="scientific">candidate division WOR-3 bacterium JGI_Cruoil_03_51_56</name>
    <dbReference type="NCBI Taxonomy" id="1973747"/>
    <lineage>
        <taxon>Bacteria</taxon>
        <taxon>Bacteria division WOR-3</taxon>
    </lineage>
</organism>
<name>A0A235BS71_UNCW3</name>
<gene>
    <name evidence="1" type="ORF">CH330_06765</name>
</gene>
<dbReference type="Proteomes" id="UP000215559">
    <property type="component" value="Unassembled WGS sequence"/>
</dbReference>
<comment type="caution">
    <text evidence="1">The sequence shown here is derived from an EMBL/GenBank/DDBJ whole genome shotgun (WGS) entry which is preliminary data.</text>
</comment>
<evidence type="ECO:0000313" key="1">
    <source>
        <dbReference type="EMBL" id="OYD15046.1"/>
    </source>
</evidence>
<feature type="non-terminal residue" evidence="1">
    <location>
        <position position="1"/>
    </location>
</feature>
<sequence length="62" mass="7035">QDSIGRNWNCQDKLKEVAIWKQLFSLLGRTDNRKIGLTGIENKLQSAVELMGYSLTLLKKNG</sequence>